<evidence type="ECO:0000313" key="2">
    <source>
        <dbReference type="EMBL" id="JAG92008.1"/>
    </source>
</evidence>
<evidence type="ECO:0000256" key="1">
    <source>
        <dbReference type="SAM" id="SignalP"/>
    </source>
</evidence>
<reference evidence="2" key="1">
    <citation type="journal article" date="2015" name="PLoS ONE">
        <title>An Insight into the Sialome of the Lone Star Tick, Amblyomma americanum, with a Glimpse on Its Time Dependent Gene Expression.</title>
        <authorList>
            <person name="Karim S."/>
            <person name="Ribeiro J.M."/>
        </authorList>
    </citation>
    <scope>NUCLEOTIDE SEQUENCE</scope>
    <source>
        <tissue evidence="2">Salivary gland</tissue>
    </source>
</reference>
<proteinExistence type="evidence at transcript level"/>
<dbReference type="AlphaFoldDB" id="A0A0C9SEW3"/>
<name>A0A0C9SEW3_AMBAM</name>
<dbReference type="EMBL" id="GBZX01000732">
    <property type="protein sequence ID" value="JAG92008.1"/>
    <property type="molecule type" value="mRNA"/>
</dbReference>
<protein>
    <submittedName>
        <fullName evidence="2">Putative secreted protein</fullName>
    </submittedName>
</protein>
<feature type="signal peptide" evidence="1">
    <location>
        <begin position="1"/>
        <end position="19"/>
    </location>
</feature>
<accession>A0A0C9SEW3</accession>
<organism evidence="2">
    <name type="scientific">Amblyomma americanum</name>
    <name type="common">Lone star tick</name>
    <dbReference type="NCBI Taxonomy" id="6943"/>
    <lineage>
        <taxon>Eukaryota</taxon>
        <taxon>Metazoa</taxon>
        <taxon>Ecdysozoa</taxon>
        <taxon>Arthropoda</taxon>
        <taxon>Chelicerata</taxon>
        <taxon>Arachnida</taxon>
        <taxon>Acari</taxon>
        <taxon>Parasitiformes</taxon>
        <taxon>Ixodida</taxon>
        <taxon>Ixodoidea</taxon>
        <taxon>Ixodidae</taxon>
        <taxon>Amblyomminae</taxon>
        <taxon>Amblyomma</taxon>
    </lineage>
</organism>
<feature type="chain" id="PRO_5002203112" evidence="1">
    <location>
        <begin position="20"/>
        <end position="124"/>
    </location>
</feature>
<sequence>MISVCSTTHFCFCLAAVWAVCTVTVFSKKGFQLCKLVCDRVRRKQDRHTLHRGTGKEHKEYTRHWWHKLLRMISASVPGDDRCQDQRLMSSVCLRCVSSLCVLVLFSSNAVSQFGSTLNSIHNT</sequence>
<keyword evidence="1" id="KW-0732">Signal</keyword>